<evidence type="ECO:0000313" key="2">
    <source>
        <dbReference type="WBParaSite" id="Csp11.Scaffold576.g4460.t1"/>
    </source>
</evidence>
<accession>A0A1I7TBZ8</accession>
<proteinExistence type="predicted"/>
<protein>
    <submittedName>
        <fullName evidence="2">Ovule protein</fullName>
    </submittedName>
</protein>
<name>A0A1I7TBZ8_9PELO</name>
<dbReference type="Proteomes" id="UP000095282">
    <property type="component" value="Unplaced"/>
</dbReference>
<reference evidence="2" key="1">
    <citation type="submission" date="2016-11" db="UniProtKB">
        <authorList>
            <consortium name="WormBaseParasite"/>
        </authorList>
    </citation>
    <scope>IDENTIFICATION</scope>
</reference>
<keyword evidence="1" id="KW-1185">Reference proteome</keyword>
<sequence length="87" mass="10036">MRVPHLFNLIAFIQDDSSPPSTLSLHFLFLRSLSFDHLLHQKPIPSSFPFLIARMPEDEKSREDVICIETSSYSVFVVSDSYWDTSC</sequence>
<dbReference type="AlphaFoldDB" id="A0A1I7TBZ8"/>
<organism evidence="1 2">
    <name type="scientific">Caenorhabditis tropicalis</name>
    <dbReference type="NCBI Taxonomy" id="1561998"/>
    <lineage>
        <taxon>Eukaryota</taxon>
        <taxon>Metazoa</taxon>
        <taxon>Ecdysozoa</taxon>
        <taxon>Nematoda</taxon>
        <taxon>Chromadorea</taxon>
        <taxon>Rhabditida</taxon>
        <taxon>Rhabditina</taxon>
        <taxon>Rhabditomorpha</taxon>
        <taxon>Rhabditoidea</taxon>
        <taxon>Rhabditidae</taxon>
        <taxon>Peloderinae</taxon>
        <taxon>Caenorhabditis</taxon>
    </lineage>
</organism>
<dbReference type="WBParaSite" id="Csp11.Scaffold576.g4460.t1">
    <property type="protein sequence ID" value="Csp11.Scaffold576.g4460.t1"/>
    <property type="gene ID" value="Csp11.Scaffold576.g4460"/>
</dbReference>
<evidence type="ECO:0000313" key="1">
    <source>
        <dbReference type="Proteomes" id="UP000095282"/>
    </source>
</evidence>